<evidence type="ECO:0000313" key="2">
    <source>
        <dbReference type="EMBL" id="DAF99905.1"/>
    </source>
</evidence>
<reference evidence="2" key="1">
    <citation type="journal article" date="2021" name="Proc. Natl. Acad. Sci. U.S.A.">
        <title>A Catalog of Tens of Thousands of Viruses from Human Metagenomes Reveals Hidden Associations with Chronic Diseases.</title>
        <authorList>
            <person name="Tisza M.J."/>
            <person name="Buck C.B."/>
        </authorList>
    </citation>
    <scope>NUCLEOTIDE SEQUENCE</scope>
    <source>
        <strain evidence="2">CtJT77</strain>
    </source>
</reference>
<protein>
    <submittedName>
        <fullName evidence="2">Uncharacterized protein</fullName>
    </submittedName>
</protein>
<feature type="transmembrane region" description="Helical" evidence="1">
    <location>
        <begin position="29"/>
        <end position="49"/>
    </location>
</feature>
<name>A0A8S5UZI5_9CAUD</name>
<keyword evidence="1" id="KW-0472">Membrane</keyword>
<sequence length="55" mass="6093">MLTVLVIFSVLLVLAFVVAVIMGVIAVSPILLLIICLPLIDYFVFKTIFGKKKKK</sequence>
<evidence type="ECO:0000256" key="1">
    <source>
        <dbReference type="SAM" id="Phobius"/>
    </source>
</evidence>
<proteinExistence type="predicted"/>
<accession>A0A8S5UZI5</accession>
<organism evidence="2">
    <name type="scientific">Siphoviridae sp. ctJT77</name>
    <dbReference type="NCBI Taxonomy" id="2825432"/>
    <lineage>
        <taxon>Viruses</taxon>
        <taxon>Duplodnaviria</taxon>
        <taxon>Heunggongvirae</taxon>
        <taxon>Uroviricota</taxon>
        <taxon>Caudoviricetes</taxon>
    </lineage>
</organism>
<dbReference type="EMBL" id="BK016174">
    <property type="protein sequence ID" value="DAF99905.1"/>
    <property type="molecule type" value="Genomic_DNA"/>
</dbReference>
<keyword evidence="1" id="KW-0812">Transmembrane</keyword>
<keyword evidence="1" id="KW-1133">Transmembrane helix</keyword>